<protein>
    <submittedName>
        <fullName evidence="2">Uncharacterized protein</fullName>
    </submittedName>
</protein>
<proteinExistence type="predicted"/>
<dbReference type="OrthoDB" id="2353968at2"/>
<feature type="region of interest" description="Disordered" evidence="1">
    <location>
        <begin position="183"/>
        <end position="206"/>
    </location>
</feature>
<dbReference type="KEGG" id="dps:DP2046"/>
<dbReference type="STRING" id="177439.DP2046"/>
<dbReference type="AlphaFoldDB" id="Q6ALK0"/>
<dbReference type="EMBL" id="CR522870">
    <property type="protein sequence ID" value="CAG36775.1"/>
    <property type="molecule type" value="Genomic_DNA"/>
</dbReference>
<dbReference type="HOGENOM" id="CLU_1330181_0_0_7"/>
<evidence type="ECO:0000256" key="1">
    <source>
        <dbReference type="SAM" id="MobiDB-lite"/>
    </source>
</evidence>
<dbReference type="eggNOG" id="ENOG5033DW7">
    <property type="taxonomic scope" value="Bacteria"/>
</dbReference>
<reference evidence="3" key="1">
    <citation type="journal article" date="2004" name="Environ. Microbiol.">
        <title>The genome of Desulfotalea psychrophila, a sulfate-reducing bacterium from permanently cold Arctic sediments.</title>
        <authorList>
            <person name="Rabus R."/>
            <person name="Ruepp A."/>
            <person name="Frickey T."/>
            <person name="Rattei T."/>
            <person name="Fartmann B."/>
            <person name="Stark M."/>
            <person name="Bauer M."/>
            <person name="Zibat A."/>
            <person name="Lombardot T."/>
            <person name="Becker I."/>
            <person name="Amann J."/>
            <person name="Gellner K."/>
            <person name="Teeling H."/>
            <person name="Leuschner W.D."/>
            <person name="Gloeckner F.-O."/>
            <person name="Lupas A.N."/>
            <person name="Amann R."/>
            <person name="Klenk H.-P."/>
        </authorList>
    </citation>
    <scope>NUCLEOTIDE SEQUENCE [LARGE SCALE GENOMIC DNA]</scope>
    <source>
        <strain evidence="3">DSM 12343 / LSv54</strain>
    </source>
</reference>
<sequence length="206" mass="23190">MTQLTCPACGSHNITQQKEIKKIFTDHLDKETHIETLYEECQECGMDGEFSIDNDEIINNALADTRSETISKILTELSNHHSLAGIERSLDLPQRTLSKWKNGTKPTRSGTTLVKLIAIFPWLIKIAQSKYNPEKMAAIFGHACVDYHLNMSNDKPPFNSLNFIGVQQNNINISFTVNIHNDSTTPKESKRINQTQSELTVKSSLS</sequence>
<organism evidence="2 3">
    <name type="scientific">Desulfotalea psychrophila (strain LSv54 / DSM 12343)</name>
    <dbReference type="NCBI Taxonomy" id="177439"/>
    <lineage>
        <taxon>Bacteria</taxon>
        <taxon>Pseudomonadati</taxon>
        <taxon>Thermodesulfobacteriota</taxon>
        <taxon>Desulfobulbia</taxon>
        <taxon>Desulfobulbales</taxon>
        <taxon>Desulfocapsaceae</taxon>
        <taxon>Desulfotalea</taxon>
    </lineage>
</organism>
<evidence type="ECO:0000313" key="2">
    <source>
        <dbReference type="EMBL" id="CAG36775.1"/>
    </source>
</evidence>
<accession>Q6ALK0</accession>
<dbReference type="RefSeq" id="WP_011189287.1">
    <property type="nucleotide sequence ID" value="NC_006138.1"/>
</dbReference>
<name>Q6ALK0_DESPS</name>
<keyword evidence="3" id="KW-1185">Reference proteome</keyword>
<gene>
    <name evidence="2" type="ordered locus">DP2046</name>
</gene>
<feature type="compositionally biased region" description="Polar residues" evidence="1">
    <location>
        <begin position="192"/>
        <end position="206"/>
    </location>
</feature>
<dbReference type="Proteomes" id="UP000000602">
    <property type="component" value="Chromosome"/>
</dbReference>
<evidence type="ECO:0000313" key="3">
    <source>
        <dbReference type="Proteomes" id="UP000000602"/>
    </source>
</evidence>